<evidence type="ECO:0000259" key="9">
    <source>
        <dbReference type="PROSITE" id="PS50111"/>
    </source>
</evidence>
<dbReference type="PROSITE" id="PS50885">
    <property type="entry name" value="HAMP"/>
    <property type="match status" value="1"/>
</dbReference>
<comment type="subcellular location">
    <subcellularLocation>
        <location evidence="1">Cell membrane</location>
    </subcellularLocation>
</comment>
<dbReference type="SMART" id="SM00304">
    <property type="entry name" value="HAMP"/>
    <property type="match status" value="1"/>
</dbReference>
<evidence type="ECO:0000256" key="3">
    <source>
        <dbReference type="ARBA" id="ARBA00023136"/>
    </source>
</evidence>
<dbReference type="Proteomes" id="UP000297776">
    <property type="component" value="Unassembled WGS sequence"/>
</dbReference>
<evidence type="ECO:0000256" key="2">
    <source>
        <dbReference type="ARBA" id="ARBA00022475"/>
    </source>
</evidence>
<dbReference type="Pfam" id="PF00672">
    <property type="entry name" value="HAMP"/>
    <property type="match status" value="1"/>
</dbReference>
<feature type="domain" description="Methyl-accepting transducer" evidence="9">
    <location>
        <begin position="277"/>
        <end position="513"/>
    </location>
</feature>
<dbReference type="InterPro" id="IPR003660">
    <property type="entry name" value="HAMP_dom"/>
</dbReference>
<organism evidence="11 12">
    <name type="scientific">Jeotgalibacillus salarius</name>
    <dbReference type="NCBI Taxonomy" id="546023"/>
    <lineage>
        <taxon>Bacteria</taxon>
        <taxon>Bacillati</taxon>
        <taxon>Bacillota</taxon>
        <taxon>Bacilli</taxon>
        <taxon>Bacillales</taxon>
        <taxon>Caryophanaceae</taxon>
        <taxon>Jeotgalibacillus</taxon>
    </lineage>
</organism>
<feature type="domain" description="HAMP" evidence="10">
    <location>
        <begin position="205"/>
        <end position="258"/>
    </location>
</feature>
<evidence type="ECO:0000256" key="8">
    <source>
        <dbReference type="SAM" id="Phobius"/>
    </source>
</evidence>
<gene>
    <name evidence="11" type="ORF">E2626_13720</name>
</gene>
<evidence type="ECO:0000256" key="1">
    <source>
        <dbReference type="ARBA" id="ARBA00004236"/>
    </source>
</evidence>
<evidence type="ECO:0000256" key="7">
    <source>
        <dbReference type="SAM" id="MobiDB-lite"/>
    </source>
</evidence>
<keyword evidence="8" id="KW-0812">Transmembrane</keyword>
<accession>A0A4Y8LA78</accession>
<sequence length="607" mass="65451">MMKGSVGQKLVSAFLIVALIFAASGVYSYMNMREMSQTFEEVTESLFEARAAILELESTVHEQNSTYRGYLLSSQTIYLDRFYELNEETAVLGERIETLISGDSSSQLLASITEKNAEMLTIGEGLLPLFESNPDIARARATGSMTPLANQLADEANEMITAINGEITTTLEESNAAIAQARTLSAVIMGAAFIIAILMGIILTSRITKPLKSMTAMAERVAAGDLREQPISVKGNDEIAKLQHSFNAMQDNLKNLIQKISLNSAQVAASSEELSANAEQTSKATEQTAGSIEEISRGSEDQVSAAGRSVESLRNVTTGIQAIAESANVIEGYSNESLSHANDGGALVEKTVNNMESINQRVGESDQAIQNLSSRTDEIGSILEVIRGIADQTNLLALNAAIEAARAGEHGKGFAVVADEVRKLAEQSAGSTHKINDLISEMQKDSSRSVETMNVVKAEVERGITSAQETREKFQLIVGSVEQMTTQIEQMNETAQSIAAKSDEVTDTVGSMTGIAKDTNDHSASVSAAAQQTLASMEEVTSSASALTGMAEELQGLIATFELPDENEVYEESDNSEIVYEYEDDQHEEHFDEEFENDPKEDNEKAS</sequence>
<feature type="compositionally biased region" description="Basic and acidic residues" evidence="7">
    <location>
        <begin position="597"/>
        <end position="607"/>
    </location>
</feature>
<dbReference type="EMBL" id="SORX01000009">
    <property type="protein sequence ID" value="TFD99569.1"/>
    <property type="molecule type" value="Genomic_DNA"/>
</dbReference>
<dbReference type="Pfam" id="PF00015">
    <property type="entry name" value="MCPsignal"/>
    <property type="match status" value="1"/>
</dbReference>
<feature type="compositionally biased region" description="Acidic residues" evidence="7">
    <location>
        <begin position="581"/>
        <end position="596"/>
    </location>
</feature>
<dbReference type="Gene3D" id="1.10.287.950">
    <property type="entry name" value="Methyl-accepting chemotaxis protein"/>
    <property type="match status" value="1"/>
</dbReference>
<dbReference type="FunFam" id="1.10.287.950:FF:000001">
    <property type="entry name" value="Methyl-accepting chemotaxis sensory transducer"/>
    <property type="match status" value="1"/>
</dbReference>
<dbReference type="PANTHER" id="PTHR32089:SF112">
    <property type="entry name" value="LYSOZYME-LIKE PROTEIN-RELATED"/>
    <property type="match status" value="1"/>
</dbReference>
<dbReference type="SMART" id="SM00283">
    <property type="entry name" value="MA"/>
    <property type="match status" value="1"/>
</dbReference>
<keyword evidence="12" id="KW-1185">Reference proteome</keyword>
<evidence type="ECO:0000313" key="11">
    <source>
        <dbReference type="EMBL" id="TFD99569.1"/>
    </source>
</evidence>
<evidence type="ECO:0000313" key="12">
    <source>
        <dbReference type="Proteomes" id="UP000297776"/>
    </source>
</evidence>
<evidence type="ECO:0000256" key="6">
    <source>
        <dbReference type="PROSITE-ProRule" id="PRU00284"/>
    </source>
</evidence>
<evidence type="ECO:0000256" key="5">
    <source>
        <dbReference type="ARBA" id="ARBA00029447"/>
    </source>
</evidence>
<dbReference type="SUPFAM" id="SSF58104">
    <property type="entry name" value="Methyl-accepting chemotaxis protein (MCP) signaling domain"/>
    <property type="match status" value="1"/>
</dbReference>
<dbReference type="RefSeq" id="WP_134382357.1">
    <property type="nucleotide sequence ID" value="NZ_SORX01000009.1"/>
</dbReference>
<feature type="region of interest" description="Disordered" evidence="7">
    <location>
        <begin position="273"/>
        <end position="304"/>
    </location>
</feature>
<protein>
    <submittedName>
        <fullName evidence="11">Methyl-accepting chemotaxis protein</fullName>
    </submittedName>
</protein>
<dbReference type="PROSITE" id="PS50111">
    <property type="entry name" value="CHEMOTAXIS_TRANSDUC_2"/>
    <property type="match status" value="1"/>
</dbReference>
<dbReference type="CDD" id="cd11386">
    <property type="entry name" value="MCP_signal"/>
    <property type="match status" value="1"/>
</dbReference>
<feature type="transmembrane region" description="Helical" evidence="8">
    <location>
        <begin position="184"/>
        <end position="204"/>
    </location>
</feature>
<dbReference type="InterPro" id="IPR004089">
    <property type="entry name" value="MCPsignal_dom"/>
</dbReference>
<reference evidence="11 12" key="1">
    <citation type="submission" date="2019-03" db="EMBL/GenBank/DDBJ databases">
        <authorList>
            <person name="Yang Y."/>
        </authorList>
    </citation>
    <scope>NUCLEOTIDE SEQUENCE [LARGE SCALE GENOMIC DNA]</scope>
    <source>
        <strain evidence="11 12">ASL-1</strain>
    </source>
</reference>
<evidence type="ECO:0000256" key="4">
    <source>
        <dbReference type="ARBA" id="ARBA00023224"/>
    </source>
</evidence>
<feature type="region of interest" description="Disordered" evidence="7">
    <location>
        <begin position="581"/>
        <end position="607"/>
    </location>
</feature>
<keyword evidence="2" id="KW-1003">Cell membrane</keyword>
<comment type="similarity">
    <text evidence="5">Belongs to the methyl-accepting chemotaxis (MCP) protein family.</text>
</comment>
<dbReference type="Pfam" id="PF12729">
    <property type="entry name" value="4HB_MCP_1"/>
    <property type="match status" value="1"/>
</dbReference>
<dbReference type="Gene3D" id="6.10.340.10">
    <property type="match status" value="1"/>
</dbReference>
<proteinExistence type="inferred from homology"/>
<name>A0A4Y8LA78_9BACL</name>
<keyword evidence="3 8" id="KW-0472">Membrane</keyword>
<dbReference type="AlphaFoldDB" id="A0A4Y8LA78"/>
<dbReference type="GO" id="GO:0007165">
    <property type="term" value="P:signal transduction"/>
    <property type="evidence" value="ECO:0007669"/>
    <property type="project" value="UniProtKB-KW"/>
</dbReference>
<keyword evidence="4 6" id="KW-0807">Transducer</keyword>
<dbReference type="OrthoDB" id="107771at2"/>
<comment type="caution">
    <text evidence="11">The sequence shown here is derived from an EMBL/GenBank/DDBJ whole genome shotgun (WGS) entry which is preliminary data.</text>
</comment>
<keyword evidence="8" id="KW-1133">Transmembrane helix</keyword>
<dbReference type="GO" id="GO:0005886">
    <property type="term" value="C:plasma membrane"/>
    <property type="evidence" value="ECO:0007669"/>
    <property type="project" value="UniProtKB-SubCell"/>
</dbReference>
<dbReference type="InterPro" id="IPR024478">
    <property type="entry name" value="HlyB_4HB_MCP"/>
</dbReference>
<dbReference type="PANTHER" id="PTHR32089">
    <property type="entry name" value="METHYL-ACCEPTING CHEMOTAXIS PROTEIN MCPB"/>
    <property type="match status" value="1"/>
</dbReference>
<feature type="compositionally biased region" description="Polar residues" evidence="7">
    <location>
        <begin position="280"/>
        <end position="290"/>
    </location>
</feature>
<dbReference type="CDD" id="cd06225">
    <property type="entry name" value="HAMP"/>
    <property type="match status" value="1"/>
</dbReference>
<evidence type="ECO:0000259" key="10">
    <source>
        <dbReference type="PROSITE" id="PS50885"/>
    </source>
</evidence>
<dbReference type="GO" id="GO:0006935">
    <property type="term" value="P:chemotaxis"/>
    <property type="evidence" value="ECO:0007669"/>
    <property type="project" value="UniProtKB-ARBA"/>
</dbReference>